<feature type="coiled-coil region" evidence="1">
    <location>
        <begin position="390"/>
        <end position="498"/>
    </location>
</feature>
<feature type="coiled-coil region" evidence="1">
    <location>
        <begin position="955"/>
        <end position="1073"/>
    </location>
</feature>
<sequence length="1106" mass="129058">MSATSNEIDDFAMEQTTLANKISHLEKEIQVEIFTKLKANELAKLGKKKQKVDAESIIHESDQKIIFLAEELLKYLPRYRILNNKFSEQALKRNEISNLENPAKFTPDYEKNTLELYQMKKRVSQLPVRDVSVQNSNHRESKKFSMNMIKNLLPTHHDHEKFDSTDRENQFKADQLEMTKLTNLLKETEQHLNESVIKHSKIQAELELEIKQQREHILAQQQYLYQQRLQIKELSSNTNKPSLSASDSNSSGNFAKEKYTSDLKSQIEILNKSLESCQQELLEKNRNLENLQKENDKLISVQKQGSVFNYEHVFHDRSVILNAPAVEDVHLQEKMEKDHSLIQDLLKSVQNHEYETDILKKDLKEKDFQLSELKKKLNSCFKPEVVQSIKNEHESEVIFWRNALENAKTDLESCENVTKESEEKIKKLEKTIEQLHYTIQSREDELYANGNKLKTFIEKNNSLTEDLRRASEQRGTDIQSYEERVNLLMIDLETKNREISTLNSKISRLSGLIESEASDKLSLESKLNSLKRTSEFRDNELLSLNLEVISLKKEKAALLLECNNPDKKYTKIAEEVRDVGSAEEQYPNCEILQKKISEMETEIYQSHNTLKEKDQAICELMKKIEITSEEAKVSSSELAFEREFNSKLRNAEKTLESKENVLQLREQEMENLKQILNATQLKLKKTEDDNKNRVHVLESMIDFAKENLSKKDQNVSNIQKALDEVVTSLKASKEELEDIRVTLSEKLEELAELKIKYNSKADELQILSESHSTTADNVAILEQKIIDLDNEIFTLKEEMTQNINENYSVISELKNKLEYAETELESKKSLNLAEFEKMKAEHDSSISLSLHLEAKVTERDKIISNLKNELMMLNNARDFEVQELEKKKEVVDRELTNSKLFINQRSKEVDDVLFERDSLLVQLKENSSIIFDLGLKLKEKEELFITLQDDFKKSKMLLEEKVDLFLREKSDLQERYNALNLHVEALKSSEESYRAENEELKVNLQSLKEEIDTLRKHLLDKESFTQERAETSTKLKENSRENETRVKDLENQIAHLEEEIGNLIMKNLNLNQSYSDLELSCLKQKRHYEDIIKQKEKSAEGSTGWW</sequence>
<dbReference type="AlphaFoldDB" id="A0AAD5U2J7"/>
<proteinExistence type="predicted"/>
<keyword evidence="1" id="KW-0175">Coiled coil</keyword>
<protein>
    <submittedName>
        <fullName evidence="2">Uncharacterized protein</fullName>
    </submittedName>
</protein>
<keyword evidence="3" id="KW-1185">Reference proteome</keyword>
<dbReference type="Proteomes" id="UP001211065">
    <property type="component" value="Unassembled WGS sequence"/>
</dbReference>
<evidence type="ECO:0000313" key="2">
    <source>
        <dbReference type="EMBL" id="KAJ3215417.1"/>
    </source>
</evidence>
<feature type="coiled-coil region" evidence="1">
    <location>
        <begin position="641"/>
        <end position="830"/>
    </location>
</feature>
<accession>A0AAD5U2J7</accession>
<evidence type="ECO:0000313" key="3">
    <source>
        <dbReference type="Proteomes" id="UP001211065"/>
    </source>
</evidence>
<dbReference type="EMBL" id="JADGJW010000544">
    <property type="protein sequence ID" value="KAJ3215417.1"/>
    <property type="molecule type" value="Genomic_DNA"/>
</dbReference>
<feature type="coiled-coil region" evidence="1">
    <location>
        <begin position="260"/>
        <end position="301"/>
    </location>
</feature>
<organism evidence="2 3">
    <name type="scientific">Clydaea vesicula</name>
    <dbReference type="NCBI Taxonomy" id="447962"/>
    <lineage>
        <taxon>Eukaryota</taxon>
        <taxon>Fungi</taxon>
        <taxon>Fungi incertae sedis</taxon>
        <taxon>Chytridiomycota</taxon>
        <taxon>Chytridiomycota incertae sedis</taxon>
        <taxon>Chytridiomycetes</taxon>
        <taxon>Lobulomycetales</taxon>
        <taxon>Lobulomycetaceae</taxon>
        <taxon>Clydaea</taxon>
    </lineage>
</organism>
<evidence type="ECO:0000256" key="1">
    <source>
        <dbReference type="SAM" id="Coils"/>
    </source>
</evidence>
<comment type="caution">
    <text evidence="2">The sequence shown here is derived from an EMBL/GenBank/DDBJ whole genome shotgun (WGS) entry which is preliminary data.</text>
</comment>
<name>A0AAD5U2J7_9FUNG</name>
<gene>
    <name evidence="2" type="ORF">HK099_006376</name>
</gene>
<reference evidence="2" key="1">
    <citation type="submission" date="2020-05" db="EMBL/GenBank/DDBJ databases">
        <title>Phylogenomic resolution of chytrid fungi.</title>
        <authorList>
            <person name="Stajich J.E."/>
            <person name="Amses K."/>
            <person name="Simmons R."/>
            <person name="Seto K."/>
            <person name="Myers J."/>
            <person name="Bonds A."/>
            <person name="Quandt C.A."/>
            <person name="Barry K."/>
            <person name="Liu P."/>
            <person name="Grigoriev I."/>
            <person name="Longcore J.E."/>
            <person name="James T.Y."/>
        </authorList>
    </citation>
    <scope>NUCLEOTIDE SEQUENCE</scope>
    <source>
        <strain evidence="2">JEL0476</strain>
    </source>
</reference>